<accession>A0A329MFM5</accession>
<feature type="transmembrane region" description="Helical" evidence="2">
    <location>
        <begin position="142"/>
        <end position="161"/>
    </location>
</feature>
<keyword evidence="5" id="KW-1185">Reference proteome</keyword>
<reference evidence="4 5" key="1">
    <citation type="journal article" date="2009" name="Int. J. Syst. Evol. Microbiol.">
        <title>Paenibacillus contaminans sp. nov., isolated from a contaminated laboratory plate.</title>
        <authorList>
            <person name="Chou J.H."/>
            <person name="Lee J.H."/>
            <person name="Lin M.C."/>
            <person name="Chang P.S."/>
            <person name="Arun A.B."/>
            <person name="Young C.C."/>
            <person name="Chen W.M."/>
        </authorList>
    </citation>
    <scope>NUCLEOTIDE SEQUENCE [LARGE SCALE GENOMIC DNA]</scope>
    <source>
        <strain evidence="4 5">CKOBP-6</strain>
    </source>
</reference>
<dbReference type="PANTHER" id="PTHR42709">
    <property type="entry name" value="ALKALINE PHOSPHATASE LIKE PROTEIN"/>
    <property type="match status" value="1"/>
</dbReference>
<evidence type="ECO:0000313" key="4">
    <source>
        <dbReference type="EMBL" id="RAV18729.1"/>
    </source>
</evidence>
<gene>
    <name evidence="4" type="ORF">DQG23_23620</name>
</gene>
<evidence type="ECO:0000256" key="2">
    <source>
        <dbReference type="SAM" id="Phobius"/>
    </source>
</evidence>
<dbReference type="AlphaFoldDB" id="A0A329MFM5"/>
<feature type="transmembrane region" description="Helical" evidence="2">
    <location>
        <begin position="110"/>
        <end position="130"/>
    </location>
</feature>
<evidence type="ECO:0000259" key="3">
    <source>
        <dbReference type="Pfam" id="PF09335"/>
    </source>
</evidence>
<keyword evidence="2" id="KW-0472">Membrane</keyword>
<name>A0A329MFM5_9BACL</name>
<comment type="similarity">
    <text evidence="1">Belongs to the DedA family.</text>
</comment>
<dbReference type="InterPro" id="IPR032816">
    <property type="entry name" value="VTT_dom"/>
</dbReference>
<protein>
    <submittedName>
        <fullName evidence="4">DedA family protein</fullName>
    </submittedName>
</protein>
<sequence>MGEAASVEKYLEILLGKYGYIGIFLALALGVIGLPIPDEVLLTFIGNRIAQGKFDLLLALGSAFAGAISGISISYFIGLKLGYPALIKYGRKFHITADRIEKTQRKFDRYGNALLVFSYFIPGLRHLIAITAGISNMNYRKFALFSYLGALAWCAFFIMVGRSFGEKWHKIKAYILLFHAYFPQLLLILLIVFLICVLYFSKFRRKSD</sequence>
<dbReference type="InterPro" id="IPR051311">
    <property type="entry name" value="DedA_domain"/>
</dbReference>
<feature type="transmembrane region" description="Helical" evidence="2">
    <location>
        <begin position="56"/>
        <end position="77"/>
    </location>
</feature>
<evidence type="ECO:0000256" key="1">
    <source>
        <dbReference type="ARBA" id="ARBA00010792"/>
    </source>
</evidence>
<dbReference type="OrthoDB" id="9782291at2"/>
<feature type="domain" description="VTT" evidence="3">
    <location>
        <begin position="36"/>
        <end position="162"/>
    </location>
</feature>
<dbReference type="Proteomes" id="UP000250369">
    <property type="component" value="Unassembled WGS sequence"/>
</dbReference>
<dbReference type="PANTHER" id="PTHR42709:SF9">
    <property type="entry name" value="ALKALINE PHOSPHATASE LIKE PROTEIN"/>
    <property type="match status" value="1"/>
</dbReference>
<comment type="caution">
    <text evidence="4">The sequence shown here is derived from an EMBL/GenBank/DDBJ whole genome shotgun (WGS) entry which is preliminary data.</text>
</comment>
<proteinExistence type="inferred from homology"/>
<keyword evidence="2" id="KW-0812">Transmembrane</keyword>
<feature type="transmembrane region" description="Helical" evidence="2">
    <location>
        <begin position="181"/>
        <end position="200"/>
    </location>
</feature>
<organism evidence="4 5">
    <name type="scientific">Paenibacillus contaminans</name>
    <dbReference type="NCBI Taxonomy" id="450362"/>
    <lineage>
        <taxon>Bacteria</taxon>
        <taxon>Bacillati</taxon>
        <taxon>Bacillota</taxon>
        <taxon>Bacilli</taxon>
        <taxon>Bacillales</taxon>
        <taxon>Paenibacillaceae</taxon>
        <taxon>Paenibacillus</taxon>
    </lineage>
</organism>
<keyword evidence="2" id="KW-1133">Transmembrane helix</keyword>
<dbReference type="Pfam" id="PF09335">
    <property type="entry name" value="VTT_dom"/>
    <property type="match status" value="1"/>
</dbReference>
<dbReference type="EMBL" id="QMFB01000015">
    <property type="protein sequence ID" value="RAV18729.1"/>
    <property type="molecule type" value="Genomic_DNA"/>
</dbReference>
<evidence type="ECO:0000313" key="5">
    <source>
        <dbReference type="Proteomes" id="UP000250369"/>
    </source>
</evidence>
<feature type="transmembrane region" description="Helical" evidence="2">
    <location>
        <begin position="18"/>
        <end position="36"/>
    </location>
</feature>
<dbReference type="GO" id="GO:0005886">
    <property type="term" value="C:plasma membrane"/>
    <property type="evidence" value="ECO:0007669"/>
    <property type="project" value="TreeGrafter"/>
</dbReference>